<dbReference type="AlphaFoldDB" id="A0A9X0UJI0"/>
<name>A0A9X0UJI0_9PROT</name>
<evidence type="ECO:0000313" key="3">
    <source>
        <dbReference type="Proteomes" id="UP000600101"/>
    </source>
</evidence>
<reference evidence="2" key="1">
    <citation type="submission" date="2020-08" db="EMBL/GenBank/DDBJ databases">
        <authorList>
            <person name="Hu Y."/>
            <person name="Nguyen S.V."/>
            <person name="Li F."/>
            <person name="Fanning S."/>
        </authorList>
    </citation>
    <scope>NUCLEOTIDE SEQUENCE</scope>
    <source>
        <strain evidence="2">SYSU D8009</strain>
    </source>
</reference>
<organism evidence="2 3">
    <name type="scientific">Siccirubricoccus deserti</name>
    <dbReference type="NCBI Taxonomy" id="2013562"/>
    <lineage>
        <taxon>Bacteria</taxon>
        <taxon>Pseudomonadati</taxon>
        <taxon>Pseudomonadota</taxon>
        <taxon>Alphaproteobacteria</taxon>
        <taxon>Acetobacterales</taxon>
        <taxon>Roseomonadaceae</taxon>
        <taxon>Siccirubricoccus</taxon>
    </lineage>
</organism>
<evidence type="ECO:0000256" key="1">
    <source>
        <dbReference type="SAM" id="MobiDB-lite"/>
    </source>
</evidence>
<proteinExistence type="predicted"/>
<dbReference type="RefSeq" id="WP_186772886.1">
    <property type="nucleotide sequence ID" value="NZ_JACOMF010000043.1"/>
</dbReference>
<accession>A0A9X0UJI0</accession>
<gene>
    <name evidence="2" type="ORF">H7965_22820</name>
</gene>
<feature type="compositionally biased region" description="Pro residues" evidence="1">
    <location>
        <begin position="120"/>
        <end position="129"/>
    </location>
</feature>
<keyword evidence="3" id="KW-1185">Reference proteome</keyword>
<evidence type="ECO:0000313" key="2">
    <source>
        <dbReference type="EMBL" id="MBC4018130.1"/>
    </source>
</evidence>
<feature type="region of interest" description="Disordered" evidence="1">
    <location>
        <begin position="115"/>
        <end position="137"/>
    </location>
</feature>
<dbReference type="Proteomes" id="UP000600101">
    <property type="component" value="Unassembled WGS sequence"/>
</dbReference>
<comment type="caution">
    <text evidence="2">The sequence shown here is derived from an EMBL/GenBank/DDBJ whole genome shotgun (WGS) entry which is preliminary data.</text>
</comment>
<dbReference type="EMBL" id="JACOMF010000043">
    <property type="protein sequence ID" value="MBC4018130.1"/>
    <property type="molecule type" value="Genomic_DNA"/>
</dbReference>
<protein>
    <submittedName>
        <fullName evidence="2">Uncharacterized protein</fullName>
    </submittedName>
</protein>
<sequence length="774" mass="87026">MMYLEPPFYMVNGVLVYRDHEDALQHYYMPLAPRLRTTPDPATGREAPHLLLLKYRTETPAGSGGFLSLDVHLGLSPRELDDLASEVKRLGRLPQMPRLSPVPVTDGKVRLMIFGQDSQPAPPPRPGTSPAPATTPEAGPRFVLKMQHAAKPSLYGDNAAAFSVQLDPAGTAIMEQALLGEMAPILVVYQLDYVALRPAFSVRLKIDWDRVQEALDEEYGHEGMFTSTQIGKSVDKLRETRAIEFTADNFVADAPDAASPETARFNAARARVEEMITDAFFESSLPPMTTRPDGWDRAADILGEAHQKAMQASLGPIAATIGTFTYKKQTRDRIDRKRLDVEISERSAVLRSSYPQGHVSGLFRPLRDGDNPKRYIREIDANDPFFQRRRIRITNRGEMERDGIDSVAVRLRYGTDTEELVLRKTGEEQLVEWASTVEDGRMRQEVEAEFTVNFRPDQGGERPLSAQAEPRTVLGEVLEVQPAELYARVKLPVIASPSYPWDRYPQVQARLRYEDPAHGIRTDDTLTLTKGQTPPDWSYLALDKTLRGVSARLSHRAADGRDIETTWQPLDADLLDVRDPVGPLRLRVDVVPVVARWDDIEQIFVDLEYEDARNGVHTAESLAFNATDRSPKPFLVERKDREHKLVQYRVTTILKGGAVLEVPRSATEAPRILVSPDMRGHRIIAVRPPQDFARAKLQRVDVELRFADEANGLLVEDKASFAAPGGRKAFEFNYVDPARSFYEWRALYVFGNGMTKRQDWQTAEADELEIAAPQ</sequence>